<evidence type="ECO:0000259" key="5">
    <source>
        <dbReference type="Pfam" id="PF21077"/>
    </source>
</evidence>
<keyword evidence="1" id="KW-0560">Oxidoreductase</keyword>
<dbReference type="InterPro" id="IPR049056">
    <property type="entry name" value="NAD_Glu_DH_HM3"/>
</dbReference>
<dbReference type="Gene3D" id="3.40.50.720">
    <property type="entry name" value="NAD(P)-binding Rossmann-like Domain"/>
    <property type="match status" value="1"/>
</dbReference>
<dbReference type="InterPro" id="IPR046346">
    <property type="entry name" value="Aminoacid_DH-like_N_sf"/>
</dbReference>
<dbReference type="SUPFAM" id="SSF51735">
    <property type="entry name" value="NAD(P)-binding Rossmann-fold domains"/>
    <property type="match status" value="1"/>
</dbReference>
<dbReference type="Pfam" id="PF21074">
    <property type="entry name" value="GDH_C"/>
    <property type="match status" value="1"/>
</dbReference>
<dbReference type="Proteomes" id="UP000738126">
    <property type="component" value="Unassembled WGS sequence"/>
</dbReference>
<accession>A0ABS1E7K8</accession>
<dbReference type="Pfam" id="PF05088">
    <property type="entry name" value="Bac_GDH_CD"/>
    <property type="match status" value="1"/>
</dbReference>
<comment type="caution">
    <text evidence="6">The sequence shown here is derived from an EMBL/GenBank/DDBJ whole genome shotgun (WGS) entry which is preliminary data.</text>
</comment>
<name>A0ABS1E7K8_9GAMM</name>
<gene>
    <name evidence="6" type="ORF">CKO13_08990</name>
</gene>
<evidence type="ECO:0000259" key="3">
    <source>
        <dbReference type="Pfam" id="PF21074"/>
    </source>
</evidence>
<dbReference type="InterPro" id="IPR049064">
    <property type="entry name" value="NAD_Glu_DH_ACT3"/>
</dbReference>
<dbReference type="SUPFAM" id="SSF53223">
    <property type="entry name" value="Aminoacid dehydrogenase-like, N-terminal domain"/>
    <property type="match status" value="1"/>
</dbReference>
<dbReference type="InterPro" id="IPR048381">
    <property type="entry name" value="GDH_C"/>
</dbReference>
<feature type="domain" description="NAD-glutamate dehydrogenase ACT3" evidence="5">
    <location>
        <begin position="404"/>
        <end position="480"/>
    </location>
</feature>
<dbReference type="InterPro" id="IPR028971">
    <property type="entry name" value="NAD-GDH_cat"/>
</dbReference>
<evidence type="ECO:0000313" key="6">
    <source>
        <dbReference type="EMBL" id="MBK1727152.1"/>
    </source>
</evidence>
<feature type="domain" description="NAD-glutamate dehydrogenase catalytic" evidence="2">
    <location>
        <begin position="579"/>
        <end position="1064"/>
    </location>
</feature>
<dbReference type="InterPro" id="IPR007780">
    <property type="entry name" value="NAD_Glu_DH_bac"/>
</dbReference>
<evidence type="ECO:0000259" key="4">
    <source>
        <dbReference type="Pfam" id="PF21076"/>
    </source>
</evidence>
<dbReference type="EMBL" id="NRSH01000105">
    <property type="protein sequence ID" value="MBK1727152.1"/>
    <property type="molecule type" value="Genomic_DNA"/>
</dbReference>
<dbReference type="Pfam" id="PF21078">
    <property type="entry name" value="GDH_HM3"/>
    <property type="match status" value="1"/>
</dbReference>
<dbReference type="Pfam" id="PF21079">
    <property type="entry name" value="GDH_HM2"/>
    <property type="match status" value="1"/>
</dbReference>
<dbReference type="Pfam" id="PF21077">
    <property type="entry name" value="GDH_ACT3"/>
    <property type="match status" value="1"/>
</dbReference>
<dbReference type="PANTHER" id="PTHR43403">
    <property type="entry name" value="NAD-SPECIFIC GLUTAMATE DEHYDROGENASE"/>
    <property type="match status" value="1"/>
</dbReference>
<feature type="domain" description="NAD-specific glutamate dehydrogenase C-terminal" evidence="3">
    <location>
        <begin position="1109"/>
        <end position="1445"/>
    </location>
</feature>
<keyword evidence="7" id="KW-1185">Reference proteome</keyword>
<feature type="non-terminal residue" evidence="6">
    <location>
        <position position="1"/>
    </location>
</feature>
<evidence type="ECO:0000313" key="7">
    <source>
        <dbReference type="Proteomes" id="UP000738126"/>
    </source>
</evidence>
<protein>
    <submittedName>
        <fullName evidence="6">NAD-glutamate dehydrogenase</fullName>
    </submittedName>
</protein>
<organism evidence="6 7">
    <name type="scientific">Halorhodospira neutriphila</name>
    <dbReference type="NCBI Taxonomy" id="168379"/>
    <lineage>
        <taxon>Bacteria</taxon>
        <taxon>Pseudomonadati</taxon>
        <taxon>Pseudomonadota</taxon>
        <taxon>Gammaproteobacteria</taxon>
        <taxon>Chromatiales</taxon>
        <taxon>Ectothiorhodospiraceae</taxon>
        <taxon>Halorhodospira</taxon>
    </lineage>
</organism>
<sequence>PGEGGRPEAYMHLEVDRCSDPAALEALRAEVAGALADVRAVVDDWGPMRQALRSAAAELARRPPPGGADELEEVQAFLDWVAQGHFVFLGYRCYELVGGDEPRLAPCPETALGLMRTAPSGPSARFDALPPASRRLAVGPQPLILTQASARSPVHRDSYMDYIGVKRFNEAGEVVGEERFLGLYASSAYHGSARRIPLLRRKVEAVLERAGYAANSHAGKALLHTLETFPRDELFQIGIDDLERIATAILHLQGRKRVRLLVRYDDWQRFVSCLVFLPRERYDTRNRRRIRELLEQALGASRSDFRVQLGDTPLARLHFVVRLPEPGLPALDVPALEQRLREAVRSWEDRLHEALLEAYGEERGNRLAEGYAEAFSAAYREDVEPRSAVADIARIEGLEAEAGLAMAVYRPAAAAADELRFRLLHSARPATLSDTLPILEHMGVQVVDERPYAVAPAGRPACWIHDFGLRWEGAGRIEPEAVAERFAAAFAAVWRRRAEDDGLNRLVLAAGLAWQEVALVRALVRYLRQAGLGFSQDYIEEALAAHPRLVALLVAAFHGRFDPERGDAERAAECTACFQEALAEVPSLDADRILRRLQAAVAATARTNYYAAGDGALALKLHPAAIPGLPRPVPWAEIFVYAPGVEGVHLRGGEVARGGIRWSDRREDFRTEVLGLMKAQTVKNAAIVPVGAKGGFVLKRPPPGGPGPEQVRAAYRAYIGALLEVTDNLVGGEPRAPARVVRHDGPDPYLVVAADKGTARLSDLANEVAGERGFWLGDAFASGGSSGYDHKGMAITARGAWQAVQRHFRELGRDVQREPLSVVGVGDMSGDVFGNGMLRSPCIRLLAAFDHRHVFIDPDPDPEAAYAERQRLFRLEGSSWDDYDRTVLSSGGAVYSRGAKSVALEPPARRALGIEAESLTPDELIQAVLRAPVDLLWNGGIGTYVKASSEGHAEVGDKGTDAVRVDAAQLRCRVVGEGGNLGLTQRARVEYAAGGGRINTDAIDNVGGVACSDYEVNIKILLAEAIAAGELDGTRRDALLAEMREEVAGRVLETCAAQTEALSLSAAVAAEEGAEHAELIRRWEREGTLDRELEGLPGDDALAERTAAGEGLLRPELAVLHAYAKIAAQGALLAGDLPGEPAMERWLLDYFPRPLAGRYPERIRAHRLRRELIATAAANRVVDRMGPAFFHRLERKAGAGVEQATRAWSCAGELLAIDEHWAALEALDGRIAAAVQTRLLLRARALHEHATLWLLRNHGPAAGAETGAMAARLRPQIERLAEALPGLLPAEERARAAAERQRLEGEGVPAQLAGRAAVMPALYVVLDLLKVAEAAGAEPLAVAGCYYGLVEALGLSRLRRALVALAPGDGWQQRFRDGLQADYDLQVRGLTAQLLRVHGAEPEAVERFLAERAPAVERLRGVLAELDGAPTPSAAMLAVAVQELKALVQLGDARRPAANR</sequence>
<dbReference type="Pfam" id="PF21076">
    <property type="entry name" value="GDH_ACT2"/>
    <property type="match status" value="1"/>
</dbReference>
<dbReference type="InterPro" id="IPR049058">
    <property type="entry name" value="NAD_Glu_DH_HM2"/>
</dbReference>
<evidence type="ECO:0000259" key="2">
    <source>
        <dbReference type="Pfam" id="PF05088"/>
    </source>
</evidence>
<dbReference type="InterPro" id="IPR036291">
    <property type="entry name" value="NAD(P)-bd_dom_sf"/>
</dbReference>
<evidence type="ECO:0000256" key="1">
    <source>
        <dbReference type="ARBA" id="ARBA00023002"/>
    </source>
</evidence>
<dbReference type="InterPro" id="IPR049059">
    <property type="entry name" value="NAD_Glu_DH_HM1"/>
</dbReference>
<dbReference type="PANTHER" id="PTHR43403:SF1">
    <property type="entry name" value="NAD-SPECIFIC GLUTAMATE DEHYDROGENASE"/>
    <property type="match status" value="1"/>
</dbReference>
<dbReference type="Pfam" id="PF21073">
    <property type="entry name" value="GDH_HM1"/>
    <property type="match status" value="1"/>
</dbReference>
<reference evidence="6 7" key="1">
    <citation type="journal article" date="2020" name="Microorganisms">
        <title>Osmotic Adaptation and Compatible Solute Biosynthesis of Phototrophic Bacteria as Revealed from Genome Analyses.</title>
        <authorList>
            <person name="Imhoff J.F."/>
            <person name="Rahn T."/>
            <person name="Kunzel S."/>
            <person name="Keller A."/>
            <person name="Neulinger S.C."/>
        </authorList>
    </citation>
    <scope>NUCLEOTIDE SEQUENCE [LARGE SCALE GENOMIC DNA]</scope>
    <source>
        <strain evidence="6 7">DSM 15116</strain>
    </source>
</reference>
<feature type="domain" description="NAD-glutamate dehydrogenase ACT2" evidence="4">
    <location>
        <begin position="259"/>
        <end position="348"/>
    </location>
</feature>
<proteinExistence type="predicted"/>
<dbReference type="InterPro" id="IPR049062">
    <property type="entry name" value="NAD_Glu_DH_ACT2"/>
</dbReference>